<dbReference type="Proteomes" id="UP000284476">
    <property type="component" value="Unassembled WGS sequence"/>
</dbReference>
<proteinExistence type="predicted"/>
<reference evidence="1 2" key="1">
    <citation type="submission" date="2019-01" db="EMBL/GenBank/DDBJ databases">
        <title>Sinorhodobacter populi sp. nov. isolated from the symptomatic bark tissue of Populus euramericana canker.</title>
        <authorList>
            <person name="Xu G."/>
        </authorList>
    </citation>
    <scope>NUCLEOTIDE SEQUENCE [LARGE SCALE GENOMIC DNA]</scope>
    <source>
        <strain evidence="1 2">SK2B-1</strain>
    </source>
</reference>
<protein>
    <submittedName>
        <fullName evidence="1">Uncharacterized protein</fullName>
    </submittedName>
</protein>
<reference evidence="1 2" key="2">
    <citation type="submission" date="2019-01" db="EMBL/GenBank/DDBJ databases">
        <authorList>
            <person name="Li Y."/>
        </authorList>
    </citation>
    <scope>NUCLEOTIDE SEQUENCE [LARGE SCALE GENOMIC DNA]</scope>
    <source>
        <strain evidence="1 2">SK2B-1</strain>
    </source>
</reference>
<dbReference type="EMBL" id="SAUZ01000007">
    <property type="protein sequence ID" value="RWR21895.1"/>
    <property type="molecule type" value="Genomic_DNA"/>
</dbReference>
<gene>
    <name evidence="1" type="ORF">D2T30_07710</name>
</gene>
<name>A0A443JMZ9_9RHOB</name>
<comment type="caution">
    <text evidence="1">The sequence shown here is derived from an EMBL/GenBank/DDBJ whole genome shotgun (WGS) entry which is preliminary data.</text>
</comment>
<accession>A0A443JMZ9</accession>
<dbReference type="AlphaFoldDB" id="A0A443JMZ9"/>
<evidence type="ECO:0000313" key="2">
    <source>
        <dbReference type="Proteomes" id="UP000284476"/>
    </source>
</evidence>
<dbReference type="RefSeq" id="WP_128208405.1">
    <property type="nucleotide sequence ID" value="NZ_JBHRSO010000055.1"/>
</dbReference>
<organism evidence="1 2">
    <name type="scientific">Paenirhodobacter populi</name>
    <dbReference type="NCBI Taxonomy" id="2306993"/>
    <lineage>
        <taxon>Bacteria</taxon>
        <taxon>Pseudomonadati</taxon>
        <taxon>Pseudomonadota</taxon>
        <taxon>Alphaproteobacteria</taxon>
        <taxon>Rhodobacterales</taxon>
        <taxon>Rhodobacter group</taxon>
        <taxon>Paenirhodobacter</taxon>
    </lineage>
</organism>
<sequence length="106" mass="12263">MHPKDLPRIQGRAFDIETLQHEALSLAKQARKGPTWIRQGGRIAYVVMTEEVFDEVWPDKQRALSLHDMPLRYEQMLLQGLEENAARLLAEKSDQNAPNLRIIETE</sequence>
<evidence type="ECO:0000313" key="1">
    <source>
        <dbReference type="EMBL" id="RWR21895.1"/>
    </source>
</evidence>